<feature type="domain" description="Alpha fucosidase A-like C-terminal" evidence="3">
    <location>
        <begin position="733"/>
        <end position="825"/>
    </location>
</feature>
<dbReference type="EMBL" id="LVYD01000061">
    <property type="protein sequence ID" value="OQP60517.1"/>
    <property type="molecule type" value="Genomic_DNA"/>
</dbReference>
<feature type="signal peptide" evidence="1">
    <location>
        <begin position="1"/>
        <end position="24"/>
    </location>
</feature>
<dbReference type="InterPro" id="IPR012341">
    <property type="entry name" value="6hp_glycosidase-like_sf"/>
</dbReference>
<evidence type="ECO:0000259" key="2">
    <source>
        <dbReference type="Pfam" id="PF14498"/>
    </source>
</evidence>
<dbReference type="Gene3D" id="1.50.10.10">
    <property type="match status" value="1"/>
</dbReference>
<dbReference type="PANTHER" id="PTHR31084:SF0">
    <property type="entry name" value="ALPHA-L-FUCOSIDASE 2"/>
    <property type="match status" value="1"/>
</dbReference>
<dbReference type="GO" id="GO:0004560">
    <property type="term" value="F:alpha-L-fucosidase activity"/>
    <property type="evidence" value="ECO:0007669"/>
    <property type="project" value="InterPro"/>
</dbReference>
<comment type="caution">
    <text evidence="5">The sequence shown here is derived from an EMBL/GenBank/DDBJ whole genome shotgun (WGS) entry which is preliminary data.</text>
</comment>
<dbReference type="PANTHER" id="PTHR31084">
    <property type="entry name" value="ALPHA-L-FUCOSIDASE 2"/>
    <property type="match status" value="1"/>
</dbReference>
<dbReference type="PIRSF" id="PIRSF007663">
    <property type="entry name" value="UCP007663"/>
    <property type="match status" value="1"/>
</dbReference>
<dbReference type="InterPro" id="IPR016518">
    <property type="entry name" value="Alpha-L-fucosidase"/>
</dbReference>
<dbReference type="RefSeq" id="WP_081152948.1">
    <property type="nucleotide sequence ID" value="NZ_LVYD01000061.1"/>
</dbReference>
<reference evidence="5 6" key="1">
    <citation type="submission" date="2016-03" db="EMBL/GenBank/DDBJ databases">
        <title>Niastella vici sp. nov., isolated from farmland soil.</title>
        <authorList>
            <person name="Chen L."/>
            <person name="Wang D."/>
            <person name="Yang S."/>
            <person name="Wang G."/>
        </authorList>
    </citation>
    <scope>NUCLEOTIDE SEQUENCE [LARGE SCALE GENOMIC DNA]</scope>
    <source>
        <strain evidence="5 6">DJ57</strain>
    </source>
</reference>
<feature type="chain" id="PRO_5012845293" evidence="1">
    <location>
        <begin position="25"/>
        <end position="828"/>
    </location>
</feature>
<sequence length="828" mass="92666">MRHPGKKHALFFAFLSITTSFVNAQSSLKLWYNKPATQWVEALPVGNGHIGGMIFGGVEEELIQLNESTLYSGGPVKRNINSEAPAYLPQIREALLKEEDYTKANQLTKKMQGLFTESYMPLGDLVIKQNFHNAVPSAYYRDLDLQRAIAITRFTVDGIEYKREVFTAAPGNIMLIRITSGRKGALNFDVLTKSQLHYKLSVNGSNELLVNGKAPAHVDPSYYNPKDREHIIYEDTTGCNGMRFQYRIKAIAKDGKVVTDTLGIHVQNASEVMLYVAAATSFNGFDKCPDKAGKDEKAIAAALINNAIKLPYASLVQAHIQDYQKYFNRVSFTIKDTATTGQINPLPSDERLQAYTKGAYDPALETLYFQYGRYLLISSSRPGGPPANLQGIWNRELRAPWSSNYTININTQMNYWPAEETNLPEMHQPLLGFIKNLSVTGANTAKEFYQARGWVAHHNSEIWCTSNPVGDVGAGDPVWANWYMGGNWLCQHLWEHYAFTRDKKFLAEAYPIMKEAGLFTLDWLVEDKDGYLVTAPSTSPENKFKDKNGTQQSVSVATTMDMSIIRDLFANLINASEVLGIDAEFRNTLKEKSKKLYPMHIGGKGQLQEWYKDFEETDPLHRHVSHLFGLYPGKELSVTNNPEFFNAARKTLELRGDGGTGWSKGWKINWWARLLDGDHAYTLIRQLLTYTNTGRTEMHNGGGTYPNFFDAHPPFQIDGNFAGTAGMAEMLLQSQFGEIHLLPALPHAWKEGKVTGLKARGNFEISIQWKNNGLSTATVKSLSGGRCIVRTNVPVTVIGVKANSQKTAYGFVTSFDTEKGKGYQVNVK</sequence>
<dbReference type="InterPro" id="IPR013780">
    <property type="entry name" value="Glyco_hydro_b"/>
</dbReference>
<evidence type="ECO:0000259" key="3">
    <source>
        <dbReference type="Pfam" id="PF21307"/>
    </source>
</evidence>
<dbReference type="GO" id="GO:0005975">
    <property type="term" value="P:carbohydrate metabolic process"/>
    <property type="evidence" value="ECO:0007669"/>
    <property type="project" value="InterPro"/>
</dbReference>
<dbReference type="FunFam" id="1.50.10.10:FF:000028">
    <property type="entry name" value="Alpha-L-fucosidase 2"/>
    <property type="match status" value="1"/>
</dbReference>
<organism evidence="5 6">
    <name type="scientific">Niastella vici</name>
    <dbReference type="NCBI Taxonomy" id="1703345"/>
    <lineage>
        <taxon>Bacteria</taxon>
        <taxon>Pseudomonadati</taxon>
        <taxon>Bacteroidota</taxon>
        <taxon>Chitinophagia</taxon>
        <taxon>Chitinophagales</taxon>
        <taxon>Chitinophagaceae</taxon>
        <taxon>Niastella</taxon>
    </lineage>
</organism>
<dbReference type="STRING" id="1703345.A3860_33165"/>
<dbReference type="Pfam" id="PF22124">
    <property type="entry name" value="Glyco_hydro_95_cat"/>
    <property type="match status" value="1"/>
</dbReference>
<feature type="domain" description="Glycosyl hydrolase family 95 catalytic" evidence="4">
    <location>
        <begin position="312"/>
        <end position="731"/>
    </location>
</feature>
<protein>
    <submittedName>
        <fullName evidence="5">Alpha-L-fucosidase</fullName>
    </submittedName>
</protein>
<evidence type="ECO:0000313" key="5">
    <source>
        <dbReference type="EMBL" id="OQP60517.1"/>
    </source>
</evidence>
<dbReference type="InterPro" id="IPR027414">
    <property type="entry name" value="GH95_N_dom"/>
</dbReference>
<dbReference type="Gene3D" id="2.70.98.50">
    <property type="entry name" value="putative glycoside hydrolase family protein from bacillus halodurans"/>
    <property type="match status" value="1"/>
</dbReference>
<name>A0A1V9FQF0_9BACT</name>
<evidence type="ECO:0000313" key="6">
    <source>
        <dbReference type="Proteomes" id="UP000192796"/>
    </source>
</evidence>
<dbReference type="InterPro" id="IPR008928">
    <property type="entry name" value="6-hairpin_glycosidase_sf"/>
</dbReference>
<dbReference type="AlphaFoldDB" id="A0A1V9FQF0"/>
<evidence type="ECO:0000259" key="4">
    <source>
        <dbReference type="Pfam" id="PF22124"/>
    </source>
</evidence>
<dbReference type="InterPro" id="IPR054363">
    <property type="entry name" value="GH95_cat"/>
</dbReference>
<feature type="domain" description="Glycosyl hydrolase family 95 N-terminal" evidence="2">
    <location>
        <begin position="30"/>
        <end position="283"/>
    </location>
</feature>
<proteinExistence type="predicted"/>
<dbReference type="Gene3D" id="2.60.40.1180">
    <property type="entry name" value="Golgi alpha-mannosidase II"/>
    <property type="match status" value="1"/>
</dbReference>
<dbReference type="Pfam" id="PF14498">
    <property type="entry name" value="Glyco_hyd_65N_2"/>
    <property type="match status" value="1"/>
</dbReference>
<keyword evidence="1" id="KW-0732">Signal</keyword>
<gene>
    <name evidence="5" type="ORF">A3860_33165</name>
</gene>
<dbReference type="Pfam" id="PF21307">
    <property type="entry name" value="Glyco_hydro_95_C"/>
    <property type="match status" value="1"/>
</dbReference>
<dbReference type="SUPFAM" id="SSF48208">
    <property type="entry name" value="Six-hairpin glycosidases"/>
    <property type="match status" value="1"/>
</dbReference>
<accession>A0A1V9FQF0</accession>
<dbReference type="InterPro" id="IPR049053">
    <property type="entry name" value="AFCA-like_C"/>
</dbReference>
<dbReference type="Proteomes" id="UP000192796">
    <property type="component" value="Unassembled WGS sequence"/>
</dbReference>
<evidence type="ECO:0000256" key="1">
    <source>
        <dbReference type="SAM" id="SignalP"/>
    </source>
</evidence>
<dbReference type="OrthoDB" id="9768507at2"/>
<keyword evidence="6" id="KW-1185">Reference proteome</keyword>